<gene>
    <name evidence="2" type="ORF">K493DRAFT_346674</name>
</gene>
<accession>A0A1Y1YWY2</accession>
<feature type="chain" id="PRO_5012305118" description="Glycine-rich protein" evidence="1">
    <location>
        <begin position="22"/>
        <end position="66"/>
    </location>
</feature>
<dbReference type="InParanoid" id="A0A1Y1YWY2"/>
<dbReference type="EMBL" id="MCFE01000056">
    <property type="protein sequence ID" value="ORY02530.1"/>
    <property type="molecule type" value="Genomic_DNA"/>
</dbReference>
<protein>
    <recommendedName>
        <fullName evidence="4">Glycine-rich protein</fullName>
    </recommendedName>
</protein>
<reference evidence="2 3" key="1">
    <citation type="submission" date="2016-07" db="EMBL/GenBank/DDBJ databases">
        <title>Pervasive Adenine N6-methylation of Active Genes in Fungi.</title>
        <authorList>
            <consortium name="DOE Joint Genome Institute"/>
            <person name="Mondo S.J."/>
            <person name="Dannebaum R.O."/>
            <person name="Kuo R.C."/>
            <person name="Labutti K."/>
            <person name="Haridas S."/>
            <person name="Kuo A."/>
            <person name="Salamov A."/>
            <person name="Ahrendt S.R."/>
            <person name="Lipzen A."/>
            <person name="Sullivan W."/>
            <person name="Andreopoulos W.B."/>
            <person name="Clum A."/>
            <person name="Lindquist E."/>
            <person name="Daum C."/>
            <person name="Ramamoorthy G.K."/>
            <person name="Gryganskyi A."/>
            <person name="Culley D."/>
            <person name="Magnuson J.K."/>
            <person name="James T.Y."/>
            <person name="O'Malley M.A."/>
            <person name="Stajich J.E."/>
            <person name="Spatafora J.W."/>
            <person name="Visel A."/>
            <person name="Grigoriev I.V."/>
        </authorList>
    </citation>
    <scope>NUCLEOTIDE SEQUENCE [LARGE SCALE GENOMIC DNA]</scope>
    <source>
        <strain evidence="2 3">CBS 931.73</strain>
    </source>
</reference>
<name>A0A1Y1YWY2_9FUNG</name>
<feature type="signal peptide" evidence="1">
    <location>
        <begin position="1"/>
        <end position="21"/>
    </location>
</feature>
<dbReference type="Proteomes" id="UP000193498">
    <property type="component" value="Unassembled WGS sequence"/>
</dbReference>
<keyword evidence="1" id="KW-0732">Signal</keyword>
<evidence type="ECO:0000313" key="3">
    <source>
        <dbReference type="Proteomes" id="UP000193498"/>
    </source>
</evidence>
<keyword evidence="3" id="KW-1185">Reference proteome</keyword>
<evidence type="ECO:0000256" key="1">
    <source>
        <dbReference type="SAM" id="SignalP"/>
    </source>
</evidence>
<dbReference type="AlphaFoldDB" id="A0A1Y1YWY2"/>
<evidence type="ECO:0008006" key="4">
    <source>
        <dbReference type="Google" id="ProtNLM"/>
    </source>
</evidence>
<comment type="caution">
    <text evidence="2">The sequence shown here is derived from an EMBL/GenBank/DDBJ whole genome shotgun (WGS) entry which is preliminary data.</text>
</comment>
<evidence type="ECO:0000313" key="2">
    <source>
        <dbReference type="EMBL" id="ORY02530.1"/>
    </source>
</evidence>
<organism evidence="2 3">
    <name type="scientific">Basidiobolus meristosporus CBS 931.73</name>
    <dbReference type="NCBI Taxonomy" id="1314790"/>
    <lineage>
        <taxon>Eukaryota</taxon>
        <taxon>Fungi</taxon>
        <taxon>Fungi incertae sedis</taxon>
        <taxon>Zoopagomycota</taxon>
        <taxon>Entomophthoromycotina</taxon>
        <taxon>Basidiobolomycetes</taxon>
        <taxon>Basidiobolales</taxon>
        <taxon>Basidiobolaceae</taxon>
        <taxon>Basidiobolus</taxon>
    </lineage>
</organism>
<sequence length="66" mass="7166">MKRFSAVKLFLVVSAAVVINATVLERSYDPDYKGVGHGGGDYDYGDHSHGRRMYGGGSGGDDYDDY</sequence>
<proteinExistence type="predicted"/>